<keyword evidence="5" id="KW-0479">Metal-binding</keyword>
<evidence type="ECO:0000256" key="14">
    <source>
        <dbReference type="ARBA" id="ARBA00033987"/>
    </source>
</evidence>
<sequence length="621" mass="67918">MSDPAPARATRSSSRVKTAAAAPAAPVKTAKPKSAAKPKSTAAKPTSKPKKTAKKRAHEDTDSEEADKSTKKAKADDDADVKDSSDEKDEVADDEPKKMVTVLKRGAAAVDPSSHLLNTHQVYADSVDVYDARLNQTEISGNKNKFYILQLLHPIGQPGTSQLFTRWGRVGEPGATQIKGPFAAATAVSEFKKQFKSKTGTDWANKKGAAVKKGKYVWLEPAADDEPEPSSKNDKSDENKQEEEPIPASALAPELQSLCNLIFSTKIMNATLESMQYDANKLPLGKLAKSTILNGFAALKKIAEVIEKPNGDLAQSLGGHDAACQQLSNEYYSVIPHVFGRTRPTNICHIDLLKKQLDLVDALGDMDFAQSIISSTVLKDDNGRRLNPLDAHFRSLNLTSMEPVSHQSQEFYSLMAYARDTHGATHQHYGAKVLNAFRVERQNEQDAWAKAGYDSLADGEKLLLWHGSRTTNFAGILSQGLRIAPPEAPVTGYMFGKGVYFADMMSKSANYCYSHLSDSVGLLLLCEVAAKPFHEETNANYNADQTCKDNKKLCTKGIGRTQPVQWKDAGETLSNPALKGCYMPEGPGQVSHANASLQYNEYIVYNTAQIRVRYLLMVEMK</sequence>
<evidence type="ECO:0000256" key="15">
    <source>
        <dbReference type="RuleBase" id="RU362114"/>
    </source>
</evidence>
<dbReference type="InterPro" id="IPR036616">
    <property type="entry name" value="Poly(ADP-ribose)pol_reg_dom_sf"/>
</dbReference>
<feature type="domain" description="PARP alpha-helical" evidence="18">
    <location>
        <begin position="248"/>
        <end position="374"/>
    </location>
</feature>
<evidence type="ECO:0000256" key="9">
    <source>
        <dbReference type="ARBA" id="ARBA00022833"/>
    </source>
</evidence>
<evidence type="ECO:0000256" key="2">
    <source>
        <dbReference type="ARBA" id="ARBA00022676"/>
    </source>
</evidence>
<comment type="similarity">
    <text evidence="13">Belongs to the ARTD/PARP family.</text>
</comment>
<evidence type="ECO:0000256" key="12">
    <source>
        <dbReference type="ARBA" id="ARBA00023242"/>
    </source>
</evidence>
<dbReference type="Gene3D" id="3.90.228.10">
    <property type="match status" value="1"/>
</dbReference>
<dbReference type="Pfam" id="PF02877">
    <property type="entry name" value="PARP_reg"/>
    <property type="match status" value="1"/>
</dbReference>
<evidence type="ECO:0000256" key="1">
    <source>
        <dbReference type="ARBA" id="ARBA00004123"/>
    </source>
</evidence>
<dbReference type="InterPro" id="IPR008893">
    <property type="entry name" value="WGR_domain"/>
</dbReference>
<keyword evidence="11" id="KW-0238">DNA-binding</keyword>
<feature type="domain" description="PARP catalytic" evidence="17">
    <location>
        <begin position="387"/>
        <end position="621"/>
    </location>
</feature>
<evidence type="ECO:0000259" key="18">
    <source>
        <dbReference type="PROSITE" id="PS51060"/>
    </source>
</evidence>
<dbReference type="AlphaFoldDB" id="A0A166V7V9"/>
<dbReference type="FunFam" id="1.20.142.10:FF:000002">
    <property type="entry name" value="Poly [ADP-ribose] polymerase"/>
    <property type="match status" value="1"/>
</dbReference>
<dbReference type="OrthoDB" id="2017365at2759"/>
<evidence type="ECO:0000256" key="4">
    <source>
        <dbReference type="ARBA" id="ARBA00022695"/>
    </source>
</evidence>
<dbReference type="GO" id="GO:0003950">
    <property type="term" value="F:NAD+ poly-ADP-ribosyltransferase activity"/>
    <property type="evidence" value="ECO:0007669"/>
    <property type="project" value="UniProtKB-UniRule"/>
</dbReference>
<dbReference type="FunFam" id="3.90.228.10:FF:000002">
    <property type="entry name" value="Poly [ADP-ribose] polymerase"/>
    <property type="match status" value="1"/>
</dbReference>
<feature type="compositionally biased region" description="Low complexity" evidence="16">
    <location>
        <begin position="13"/>
        <end position="29"/>
    </location>
</feature>
<dbReference type="Pfam" id="PF05406">
    <property type="entry name" value="WGR"/>
    <property type="match status" value="1"/>
</dbReference>
<dbReference type="STRING" id="436010.A0A166V7V9"/>
<keyword evidence="2 15" id="KW-0328">Glycosyltransferase</keyword>
<dbReference type="SUPFAM" id="SSF56399">
    <property type="entry name" value="ADP-ribosylation"/>
    <property type="match status" value="1"/>
</dbReference>
<evidence type="ECO:0000256" key="16">
    <source>
        <dbReference type="SAM" id="MobiDB-lite"/>
    </source>
</evidence>
<feature type="compositionally biased region" description="Basic residues" evidence="16">
    <location>
        <begin position="47"/>
        <end position="56"/>
    </location>
</feature>
<feature type="region of interest" description="Disordered" evidence="16">
    <location>
        <begin position="221"/>
        <end position="249"/>
    </location>
</feature>
<dbReference type="Pfam" id="PF00644">
    <property type="entry name" value="PARP"/>
    <property type="match status" value="1"/>
</dbReference>
<evidence type="ECO:0000256" key="11">
    <source>
        <dbReference type="ARBA" id="ARBA00023125"/>
    </source>
</evidence>
<dbReference type="InterPro" id="IPR004102">
    <property type="entry name" value="Poly(ADP-ribose)pol_reg_dom"/>
</dbReference>
<feature type="region of interest" description="Disordered" evidence="16">
    <location>
        <begin position="1"/>
        <end position="97"/>
    </location>
</feature>
<comment type="catalytic activity">
    <reaction evidence="14">
        <text>NAD(+) + (ADP-D-ribosyl)n-acceptor = nicotinamide + (ADP-D-ribosyl)n+1-acceptor + H(+).</text>
        <dbReference type="EC" id="2.4.2.30"/>
    </reaction>
</comment>
<name>A0A166V7V9_9AGAM</name>
<gene>
    <name evidence="20" type="ORF">FIBSPDRAFT_1037044</name>
</gene>
<feature type="domain" description="WGR" evidence="19">
    <location>
        <begin position="119"/>
        <end position="216"/>
    </location>
</feature>
<comment type="subcellular location">
    <subcellularLocation>
        <location evidence="1">Nucleus</location>
    </subcellularLocation>
</comment>
<dbReference type="SUPFAM" id="SSF142921">
    <property type="entry name" value="WGR domain-like"/>
    <property type="match status" value="1"/>
</dbReference>
<dbReference type="GO" id="GO:0016779">
    <property type="term" value="F:nucleotidyltransferase activity"/>
    <property type="evidence" value="ECO:0007669"/>
    <property type="project" value="UniProtKB-KW"/>
</dbReference>
<feature type="compositionally biased region" description="Basic and acidic residues" evidence="16">
    <location>
        <begin position="66"/>
        <end position="85"/>
    </location>
</feature>
<feature type="compositionally biased region" description="Low complexity" evidence="16">
    <location>
        <begin position="37"/>
        <end position="46"/>
    </location>
</feature>
<evidence type="ECO:0000256" key="13">
    <source>
        <dbReference type="ARBA" id="ARBA00024347"/>
    </source>
</evidence>
<dbReference type="InterPro" id="IPR036930">
    <property type="entry name" value="WGR_dom_sf"/>
</dbReference>
<dbReference type="PROSITE" id="PS51977">
    <property type="entry name" value="WGR"/>
    <property type="match status" value="1"/>
</dbReference>
<proteinExistence type="inferred from homology"/>
<dbReference type="Gene3D" id="2.20.140.10">
    <property type="entry name" value="WGR domain"/>
    <property type="match status" value="1"/>
</dbReference>
<dbReference type="InterPro" id="IPR012317">
    <property type="entry name" value="Poly(ADP-ribose)pol_cat_dom"/>
</dbReference>
<dbReference type="PROSITE" id="PS51059">
    <property type="entry name" value="PARP_CATALYTIC"/>
    <property type="match status" value="1"/>
</dbReference>
<evidence type="ECO:0000259" key="17">
    <source>
        <dbReference type="PROSITE" id="PS51059"/>
    </source>
</evidence>
<evidence type="ECO:0000256" key="5">
    <source>
        <dbReference type="ARBA" id="ARBA00022723"/>
    </source>
</evidence>
<dbReference type="SMART" id="SM00773">
    <property type="entry name" value="WGR"/>
    <property type="match status" value="1"/>
</dbReference>
<dbReference type="EC" id="2.4.2.-" evidence="15"/>
<dbReference type="GO" id="GO:0006302">
    <property type="term" value="P:double-strand break repair"/>
    <property type="evidence" value="ECO:0007669"/>
    <property type="project" value="TreeGrafter"/>
</dbReference>
<organism evidence="20 21">
    <name type="scientific">Athelia psychrophila</name>
    <dbReference type="NCBI Taxonomy" id="1759441"/>
    <lineage>
        <taxon>Eukaryota</taxon>
        <taxon>Fungi</taxon>
        <taxon>Dikarya</taxon>
        <taxon>Basidiomycota</taxon>
        <taxon>Agaricomycotina</taxon>
        <taxon>Agaricomycetes</taxon>
        <taxon>Agaricomycetidae</taxon>
        <taxon>Atheliales</taxon>
        <taxon>Atheliaceae</taxon>
        <taxon>Athelia</taxon>
    </lineage>
</organism>
<evidence type="ECO:0000259" key="19">
    <source>
        <dbReference type="PROSITE" id="PS51977"/>
    </source>
</evidence>
<dbReference type="GO" id="GO:1990404">
    <property type="term" value="F:NAD+-protein mono-ADP-ribosyltransferase activity"/>
    <property type="evidence" value="ECO:0007669"/>
    <property type="project" value="TreeGrafter"/>
</dbReference>
<dbReference type="PANTHER" id="PTHR10459">
    <property type="entry name" value="DNA LIGASE"/>
    <property type="match status" value="1"/>
</dbReference>
<dbReference type="CDD" id="cd01437">
    <property type="entry name" value="parp_like"/>
    <property type="match status" value="1"/>
</dbReference>
<evidence type="ECO:0000313" key="20">
    <source>
        <dbReference type="EMBL" id="KZP32432.1"/>
    </source>
</evidence>
<evidence type="ECO:0000256" key="6">
    <source>
        <dbReference type="ARBA" id="ARBA00022737"/>
    </source>
</evidence>
<evidence type="ECO:0000256" key="3">
    <source>
        <dbReference type="ARBA" id="ARBA00022679"/>
    </source>
</evidence>
<dbReference type="GO" id="GO:0003677">
    <property type="term" value="F:DNA binding"/>
    <property type="evidence" value="ECO:0007669"/>
    <property type="project" value="UniProtKB-KW"/>
</dbReference>
<dbReference type="GO" id="GO:0005730">
    <property type="term" value="C:nucleolus"/>
    <property type="evidence" value="ECO:0007669"/>
    <property type="project" value="TreeGrafter"/>
</dbReference>
<keyword evidence="9" id="KW-0862">Zinc</keyword>
<keyword evidence="7" id="KW-0013">ADP-ribosylation</keyword>
<dbReference type="Gene3D" id="1.20.142.10">
    <property type="entry name" value="Poly(ADP-ribose) polymerase, regulatory domain"/>
    <property type="match status" value="1"/>
</dbReference>
<evidence type="ECO:0000256" key="10">
    <source>
        <dbReference type="ARBA" id="ARBA00023027"/>
    </source>
</evidence>
<dbReference type="GO" id="GO:0008270">
    <property type="term" value="F:zinc ion binding"/>
    <property type="evidence" value="ECO:0007669"/>
    <property type="project" value="UniProtKB-KW"/>
</dbReference>
<evidence type="ECO:0000256" key="8">
    <source>
        <dbReference type="ARBA" id="ARBA00022771"/>
    </source>
</evidence>
<keyword evidence="8" id="KW-0863">Zinc-finger</keyword>
<dbReference type="Proteomes" id="UP000076532">
    <property type="component" value="Unassembled WGS sequence"/>
</dbReference>
<keyword evidence="4" id="KW-0548">Nucleotidyltransferase</keyword>
<evidence type="ECO:0000313" key="21">
    <source>
        <dbReference type="Proteomes" id="UP000076532"/>
    </source>
</evidence>
<dbReference type="SUPFAM" id="SSF47587">
    <property type="entry name" value="Domain of poly(ADP-ribose) polymerase"/>
    <property type="match status" value="1"/>
</dbReference>
<keyword evidence="12" id="KW-0539">Nucleus</keyword>
<accession>A0A166V7V9</accession>
<keyword evidence="6" id="KW-0677">Repeat</keyword>
<protein>
    <recommendedName>
        <fullName evidence="15">Poly [ADP-ribose] polymerase</fullName>
        <shortName evidence="15">PARP</shortName>
        <ecNumber evidence="15">2.4.2.-</ecNumber>
    </recommendedName>
</protein>
<dbReference type="PROSITE" id="PS51060">
    <property type="entry name" value="PARP_ALPHA_HD"/>
    <property type="match status" value="1"/>
</dbReference>
<dbReference type="PANTHER" id="PTHR10459:SF60">
    <property type="entry name" value="POLY [ADP-RIBOSE] POLYMERASE 2"/>
    <property type="match status" value="1"/>
</dbReference>
<keyword evidence="3 15" id="KW-0808">Transferase</keyword>
<dbReference type="GO" id="GO:0070212">
    <property type="term" value="P:protein poly-ADP-ribosylation"/>
    <property type="evidence" value="ECO:0007669"/>
    <property type="project" value="TreeGrafter"/>
</dbReference>
<dbReference type="InterPro" id="IPR050800">
    <property type="entry name" value="ARTD/PARP"/>
</dbReference>
<evidence type="ECO:0000256" key="7">
    <source>
        <dbReference type="ARBA" id="ARBA00022765"/>
    </source>
</evidence>
<keyword evidence="10 15" id="KW-0520">NAD</keyword>
<feature type="compositionally biased region" description="Basic and acidic residues" evidence="16">
    <location>
        <begin position="229"/>
        <end position="243"/>
    </location>
</feature>
<dbReference type="EMBL" id="KV417486">
    <property type="protein sequence ID" value="KZP32432.1"/>
    <property type="molecule type" value="Genomic_DNA"/>
</dbReference>
<dbReference type="CDD" id="cd07997">
    <property type="entry name" value="WGR_PARP"/>
    <property type="match status" value="1"/>
</dbReference>
<keyword evidence="21" id="KW-1185">Reference proteome</keyword>
<reference evidence="20 21" key="1">
    <citation type="journal article" date="2016" name="Mol. Biol. Evol.">
        <title>Comparative Genomics of Early-Diverging Mushroom-Forming Fungi Provides Insights into the Origins of Lignocellulose Decay Capabilities.</title>
        <authorList>
            <person name="Nagy L.G."/>
            <person name="Riley R."/>
            <person name="Tritt A."/>
            <person name="Adam C."/>
            <person name="Daum C."/>
            <person name="Floudas D."/>
            <person name="Sun H."/>
            <person name="Yadav J.S."/>
            <person name="Pangilinan J."/>
            <person name="Larsson K.H."/>
            <person name="Matsuura K."/>
            <person name="Barry K."/>
            <person name="Labutti K."/>
            <person name="Kuo R."/>
            <person name="Ohm R.A."/>
            <person name="Bhattacharya S.S."/>
            <person name="Shirouzu T."/>
            <person name="Yoshinaga Y."/>
            <person name="Martin F.M."/>
            <person name="Grigoriev I.V."/>
            <person name="Hibbett D.S."/>
        </authorList>
    </citation>
    <scope>NUCLEOTIDE SEQUENCE [LARGE SCALE GENOMIC DNA]</scope>
    <source>
        <strain evidence="20 21">CBS 109695</strain>
    </source>
</reference>